<dbReference type="GO" id="GO:0019894">
    <property type="term" value="F:kinesin binding"/>
    <property type="evidence" value="ECO:0007669"/>
    <property type="project" value="TreeGrafter"/>
</dbReference>
<dbReference type="Proteomes" id="UP000504611">
    <property type="component" value="Unplaced"/>
</dbReference>
<dbReference type="RefSeq" id="XP_010795966.1">
    <property type="nucleotide sequence ID" value="XM_010797664.1"/>
</dbReference>
<feature type="non-terminal residue" evidence="2">
    <location>
        <position position="139"/>
    </location>
</feature>
<dbReference type="InterPro" id="IPR039911">
    <property type="entry name" value="JIP3/JIP4"/>
</dbReference>
<dbReference type="PANTHER" id="PTHR13886">
    <property type="entry name" value="JNK/SAPK-ASSOCIATED PROTEIN"/>
    <property type="match status" value="1"/>
</dbReference>
<dbReference type="GO" id="GO:0008432">
    <property type="term" value="F:JUN kinase binding"/>
    <property type="evidence" value="ECO:0007669"/>
    <property type="project" value="TreeGrafter"/>
</dbReference>
<dbReference type="OrthoDB" id="10256043at2759"/>
<dbReference type="GO" id="GO:0005078">
    <property type="term" value="F:MAP-kinase scaffold activity"/>
    <property type="evidence" value="ECO:0007669"/>
    <property type="project" value="InterPro"/>
</dbReference>
<sequence length="139" mass="15604">MLVSLPWLSGWLVTPPLLALSLLSCLLLAFCNSATCSFSRLFSSSSSSPTMKKVECQSIMKYNAPGCMVKRSSTFSQFPTEKSKTFDFLNEEKDLCSSPSRKEQKRAQYRQVKAHMQKEDGRVTAHGWSLPSKFKVGHD</sequence>
<evidence type="ECO:0000313" key="1">
    <source>
        <dbReference type="Proteomes" id="UP000504611"/>
    </source>
</evidence>
<dbReference type="GO" id="GO:0030159">
    <property type="term" value="F:signaling receptor complex adaptor activity"/>
    <property type="evidence" value="ECO:0007669"/>
    <property type="project" value="TreeGrafter"/>
</dbReference>
<reference evidence="2" key="1">
    <citation type="submission" date="2025-08" db="UniProtKB">
        <authorList>
            <consortium name="RefSeq"/>
        </authorList>
    </citation>
    <scope>IDENTIFICATION</scope>
    <source>
        <tissue evidence="2">Muscle</tissue>
    </source>
</reference>
<dbReference type="PANTHER" id="PTHR13886:SF2">
    <property type="entry name" value="C-JUN-AMINO-TERMINAL KINASE-INTERACTING PROTEIN 4"/>
    <property type="match status" value="1"/>
</dbReference>
<protein>
    <submittedName>
        <fullName evidence="2">C-Jun-amino-terminal kinase-interacting protein 4-like</fullName>
    </submittedName>
</protein>
<evidence type="ECO:0000313" key="2">
    <source>
        <dbReference type="RefSeq" id="XP_010795966.1"/>
    </source>
</evidence>
<dbReference type="GO" id="GO:0016192">
    <property type="term" value="P:vesicle-mediated transport"/>
    <property type="evidence" value="ECO:0007669"/>
    <property type="project" value="TreeGrafter"/>
</dbReference>
<dbReference type="KEGG" id="ncc:104968098"/>
<proteinExistence type="predicted"/>
<gene>
    <name evidence="2" type="primary">LOC104968098</name>
</gene>
<name>A0A6I9Q6U5_9TELE</name>
<dbReference type="GO" id="GO:0005737">
    <property type="term" value="C:cytoplasm"/>
    <property type="evidence" value="ECO:0007669"/>
    <property type="project" value="TreeGrafter"/>
</dbReference>
<organism evidence="1 2">
    <name type="scientific">Notothenia coriiceps</name>
    <name type="common">black rockcod</name>
    <dbReference type="NCBI Taxonomy" id="8208"/>
    <lineage>
        <taxon>Eukaryota</taxon>
        <taxon>Metazoa</taxon>
        <taxon>Chordata</taxon>
        <taxon>Craniata</taxon>
        <taxon>Vertebrata</taxon>
        <taxon>Euteleostomi</taxon>
        <taxon>Actinopterygii</taxon>
        <taxon>Neopterygii</taxon>
        <taxon>Teleostei</taxon>
        <taxon>Neoteleostei</taxon>
        <taxon>Acanthomorphata</taxon>
        <taxon>Eupercaria</taxon>
        <taxon>Perciformes</taxon>
        <taxon>Notothenioidei</taxon>
        <taxon>Nototheniidae</taxon>
        <taxon>Notothenia</taxon>
    </lineage>
</organism>
<keyword evidence="1" id="KW-1185">Reference proteome</keyword>
<dbReference type="GeneID" id="104968098"/>
<dbReference type="AlphaFoldDB" id="A0A6I9Q6U5"/>
<accession>A0A6I9Q6U5</accession>